<keyword evidence="1 6" id="KW-0963">Cytoplasm</keyword>
<dbReference type="FunFam" id="3.40.1010.10:FF:000007">
    <property type="entry name" value="Ribosomal RNA small subunit methyltransferase I"/>
    <property type="match status" value="1"/>
</dbReference>
<dbReference type="Proteomes" id="UP000617628">
    <property type="component" value="Unassembled WGS sequence"/>
</dbReference>
<dbReference type="Pfam" id="PF00590">
    <property type="entry name" value="TP_methylase"/>
    <property type="match status" value="1"/>
</dbReference>
<evidence type="ECO:0000256" key="1">
    <source>
        <dbReference type="ARBA" id="ARBA00022490"/>
    </source>
</evidence>
<comment type="function">
    <text evidence="6">Catalyzes the 2'-O-methylation of the ribose of cytidine 1402 (C1402) in 16S rRNA.</text>
</comment>
<dbReference type="InterPro" id="IPR000878">
    <property type="entry name" value="4pyrrol_Mease"/>
</dbReference>
<dbReference type="CDD" id="cd11648">
    <property type="entry name" value="RsmI"/>
    <property type="match status" value="1"/>
</dbReference>
<evidence type="ECO:0000259" key="7">
    <source>
        <dbReference type="Pfam" id="PF00590"/>
    </source>
</evidence>
<evidence type="ECO:0000256" key="3">
    <source>
        <dbReference type="ARBA" id="ARBA00022603"/>
    </source>
</evidence>
<dbReference type="PIRSF" id="PIRSF005917">
    <property type="entry name" value="MTase_YraL"/>
    <property type="match status" value="1"/>
</dbReference>
<protein>
    <recommendedName>
        <fullName evidence="6">Ribosomal RNA small subunit methyltransferase I</fullName>
        <ecNumber evidence="6">2.1.1.198</ecNumber>
    </recommendedName>
    <alternativeName>
        <fullName evidence="6">16S rRNA 2'-O-ribose C1402 methyltransferase</fullName>
    </alternativeName>
    <alternativeName>
        <fullName evidence="6">rRNA (cytidine-2'-O-)-methyltransferase RsmI</fullName>
    </alternativeName>
</protein>
<keyword evidence="3 6" id="KW-0489">Methyltransferase</keyword>
<comment type="catalytic activity">
    <reaction evidence="6">
        <text>cytidine(1402) in 16S rRNA + S-adenosyl-L-methionine = 2'-O-methylcytidine(1402) in 16S rRNA + S-adenosyl-L-homocysteine + H(+)</text>
        <dbReference type="Rhea" id="RHEA:42924"/>
        <dbReference type="Rhea" id="RHEA-COMP:10285"/>
        <dbReference type="Rhea" id="RHEA-COMP:10286"/>
        <dbReference type="ChEBI" id="CHEBI:15378"/>
        <dbReference type="ChEBI" id="CHEBI:57856"/>
        <dbReference type="ChEBI" id="CHEBI:59789"/>
        <dbReference type="ChEBI" id="CHEBI:74495"/>
        <dbReference type="ChEBI" id="CHEBI:82748"/>
        <dbReference type="EC" id="2.1.1.198"/>
    </reaction>
</comment>
<dbReference type="Gene3D" id="3.30.950.10">
    <property type="entry name" value="Methyltransferase, Cobalt-precorrin-4 Transmethylase, Domain 2"/>
    <property type="match status" value="1"/>
</dbReference>
<dbReference type="PANTHER" id="PTHR46111:SF1">
    <property type="entry name" value="RIBOSOMAL RNA SMALL SUBUNIT METHYLTRANSFERASE I"/>
    <property type="match status" value="1"/>
</dbReference>
<dbReference type="NCBIfam" id="TIGR00096">
    <property type="entry name" value="16S rRNA (cytidine(1402)-2'-O)-methyltransferase"/>
    <property type="match status" value="1"/>
</dbReference>
<evidence type="ECO:0000313" key="9">
    <source>
        <dbReference type="Proteomes" id="UP000617628"/>
    </source>
</evidence>
<dbReference type="InterPro" id="IPR014776">
    <property type="entry name" value="4pyrrole_Mease_sub2"/>
</dbReference>
<evidence type="ECO:0000256" key="4">
    <source>
        <dbReference type="ARBA" id="ARBA00022679"/>
    </source>
</evidence>
<dbReference type="EC" id="2.1.1.198" evidence="6"/>
<keyword evidence="9" id="KW-1185">Reference proteome</keyword>
<feature type="domain" description="Tetrapyrrole methylase" evidence="7">
    <location>
        <begin position="15"/>
        <end position="215"/>
    </location>
</feature>
<reference evidence="8" key="1">
    <citation type="submission" date="2021-01" db="EMBL/GenBank/DDBJ databases">
        <title>Modified the classification status of verrucomicrobia.</title>
        <authorList>
            <person name="Feng X."/>
        </authorList>
    </citation>
    <scope>NUCLEOTIDE SEQUENCE</scope>
    <source>
        <strain evidence="8">KCTC 13126</strain>
    </source>
</reference>
<dbReference type="PROSITE" id="PS01296">
    <property type="entry name" value="RSMI"/>
    <property type="match status" value="1"/>
</dbReference>
<sequence>MSSDENPSLTPEPGHLYVVATPIGNLADITQRALSLLAKVDAIACEDTRTTGAMLTRLEIRRPLFAYHDHNEKRAATSIVERLQAGESIALVSDAGTPAISDPGFRAARECQRHNIPVVPVPGACAVTSLLSVSGLPTDAFFFAGFLAPKSAARRRFFEEYRDFKHTIALYESTHRIEKMTAELEDVLGPERVVCIGRELTKKFETIKTGTISQIREFMKSASKKGEFVVLIAPQGYEL</sequence>
<keyword evidence="4 6" id="KW-0808">Transferase</keyword>
<dbReference type="EMBL" id="JAENIL010000085">
    <property type="protein sequence ID" value="MBK1880393.1"/>
    <property type="molecule type" value="Genomic_DNA"/>
</dbReference>
<proteinExistence type="inferred from homology"/>
<comment type="subcellular location">
    <subcellularLocation>
        <location evidence="6">Cytoplasm</location>
    </subcellularLocation>
</comment>
<dbReference type="InterPro" id="IPR035996">
    <property type="entry name" value="4pyrrol_Methylase_sf"/>
</dbReference>
<dbReference type="GO" id="GO:0005737">
    <property type="term" value="C:cytoplasm"/>
    <property type="evidence" value="ECO:0007669"/>
    <property type="project" value="UniProtKB-SubCell"/>
</dbReference>
<dbReference type="HAMAP" id="MF_01877">
    <property type="entry name" value="16SrRNA_methyltr_I"/>
    <property type="match status" value="1"/>
</dbReference>
<dbReference type="AlphaFoldDB" id="A0A934S1X7"/>
<dbReference type="FunFam" id="3.30.950.10:FF:000002">
    <property type="entry name" value="Ribosomal RNA small subunit methyltransferase I"/>
    <property type="match status" value="1"/>
</dbReference>
<evidence type="ECO:0000313" key="8">
    <source>
        <dbReference type="EMBL" id="MBK1880393.1"/>
    </source>
</evidence>
<dbReference type="InterPro" id="IPR008189">
    <property type="entry name" value="rRNA_ssu_MeTfrase_I"/>
</dbReference>
<dbReference type="PANTHER" id="PTHR46111">
    <property type="entry name" value="RIBOSOMAL RNA SMALL SUBUNIT METHYLTRANSFERASE I"/>
    <property type="match status" value="1"/>
</dbReference>
<dbReference type="GO" id="GO:0070677">
    <property type="term" value="F:rRNA (cytosine-2'-O-)-methyltransferase activity"/>
    <property type="evidence" value="ECO:0007669"/>
    <property type="project" value="UniProtKB-UniRule"/>
</dbReference>
<organism evidence="8 9">
    <name type="scientific">Pelagicoccus mobilis</name>
    <dbReference type="NCBI Taxonomy" id="415221"/>
    <lineage>
        <taxon>Bacteria</taxon>
        <taxon>Pseudomonadati</taxon>
        <taxon>Verrucomicrobiota</taxon>
        <taxon>Opitutia</taxon>
        <taxon>Puniceicoccales</taxon>
        <taxon>Pelagicoccaceae</taxon>
        <taxon>Pelagicoccus</taxon>
    </lineage>
</organism>
<keyword evidence="2 6" id="KW-0698">rRNA processing</keyword>
<name>A0A934S1X7_9BACT</name>
<evidence type="ECO:0000256" key="2">
    <source>
        <dbReference type="ARBA" id="ARBA00022552"/>
    </source>
</evidence>
<evidence type="ECO:0000256" key="5">
    <source>
        <dbReference type="ARBA" id="ARBA00022691"/>
    </source>
</evidence>
<keyword evidence="5 6" id="KW-0949">S-adenosyl-L-methionine</keyword>
<gene>
    <name evidence="6 8" type="primary">rsmI</name>
    <name evidence="8" type="ORF">JIN87_26140</name>
</gene>
<accession>A0A934S1X7</accession>
<evidence type="ECO:0000256" key="6">
    <source>
        <dbReference type="HAMAP-Rule" id="MF_01877"/>
    </source>
</evidence>
<comment type="similarity">
    <text evidence="6">Belongs to the methyltransferase superfamily. RsmI family.</text>
</comment>
<dbReference type="RefSeq" id="WP_200359311.1">
    <property type="nucleotide sequence ID" value="NZ_JAENIL010000085.1"/>
</dbReference>
<dbReference type="SUPFAM" id="SSF53790">
    <property type="entry name" value="Tetrapyrrole methylase"/>
    <property type="match status" value="1"/>
</dbReference>
<dbReference type="InterPro" id="IPR018063">
    <property type="entry name" value="SAM_MeTrfase_RsmI_CS"/>
</dbReference>
<dbReference type="Gene3D" id="3.40.1010.10">
    <property type="entry name" value="Cobalt-precorrin-4 Transmethylase, Domain 1"/>
    <property type="match status" value="1"/>
</dbReference>
<comment type="caution">
    <text evidence="8">The sequence shown here is derived from an EMBL/GenBank/DDBJ whole genome shotgun (WGS) entry which is preliminary data.</text>
</comment>
<dbReference type="InterPro" id="IPR014777">
    <property type="entry name" value="4pyrrole_Mease_sub1"/>
</dbReference>